<dbReference type="Proteomes" id="UP000317265">
    <property type="component" value="Unassembled WGS sequence"/>
</dbReference>
<dbReference type="EMBL" id="RXIH01000013">
    <property type="protein sequence ID" value="RZN57036.1"/>
    <property type="molecule type" value="Genomic_DNA"/>
</dbReference>
<evidence type="ECO:0000313" key="5">
    <source>
        <dbReference type="EMBL" id="TDA38325.1"/>
    </source>
</evidence>
<name>A0A523BBN8_9CREN</name>
<dbReference type="Pfam" id="PF04895">
    <property type="entry name" value="Nre_C"/>
    <property type="match status" value="1"/>
</dbReference>
<organism evidence="5 7">
    <name type="scientific">Thermoproteota archaeon</name>
    <dbReference type="NCBI Taxonomy" id="2056631"/>
    <lineage>
        <taxon>Archaea</taxon>
        <taxon>Thermoproteota</taxon>
    </lineage>
</organism>
<reference evidence="4 6" key="2">
    <citation type="journal article" date="2019" name="Nat. Microbiol.">
        <title>Wide diversity of methane and short-chain alkane metabolisms in uncultured archaea.</title>
        <authorList>
            <person name="Borrel G."/>
            <person name="Adam P.S."/>
            <person name="McKay L.J."/>
            <person name="Chen L.X."/>
            <person name="Sierra-Garcia I.N."/>
            <person name="Sieber C.M."/>
            <person name="Letourneur Q."/>
            <person name="Ghozlane A."/>
            <person name="Andersen G.L."/>
            <person name="Li W.J."/>
            <person name="Hallam S.J."/>
            <person name="Muyzer G."/>
            <person name="de Oliveira V.M."/>
            <person name="Inskeep W.P."/>
            <person name="Banfield J.F."/>
            <person name="Gribaldo S."/>
        </authorList>
    </citation>
    <scope>NUCLEOTIDE SEQUENCE [LARGE SCALE GENOMIC DNA]</scope>
    <source>
        <strain evidence="4">Verst-YHS</strain>
    </source>
</reference>
<feature type="domain" description="Archaeal Nre C-terminal" evidence="3">
    <location>
        <begin position="296"/>
        <end position="403"/>
    </location>
</feature>
<comment type="caution">
    <text evidence="5">The sequence shown here is derived from an EMBL/GenBank/DDBJ whole genome shotgun (WGS) entry which is preliminary data.</text>
</comment>
<dbReference type="GO" id="GO:0006281">
    <property type="term" value="P:DNA repair"/>
    <property type="evidence" value="ECO:0007669"/>
    <property type="project" value="UniProtKB-UniRule"/>
</dbReference>
<reference evidence="5 7" key="1">
    <citation type="journal article" date="2019" name="Nat. Microbiol.">
        <title>Expanding anaerobic alkane metabolism in the domain of Archaea.</title>
        <authorList>
            <person name="Wang Y."/>
            <person name="Wegener G."/>
            <person name="Hou J."/>
            <person name="Wang F."/>
            <person name="Xiao X."/>
        </authorList>
    </citation>
    <scope>NUCLEOTIDE SEQUENCE [LARGE SCALE GENOMIC DNA]</scope>
    <source>
        <strain evidence="5">WYZ-LMO11</strain>
    </source>
</reference>
<sequence>MKNLCLICRGGKRLCGKILCPIELKARLFVKNMNIINKKEFIGSSPPSVFVGRVGYPKVYIGPMVPPIIGNTSIMDMPESWINESLDNIINYRYILIRGEIPYYVDLARKSDRIIESLQELSMGISSVDTEIQLAKEPLKIIKIDDNSQIFGPSAPLRNFHIYSIRVDRKIEKAYYDWDLKAQDAIFQLYKNNVPISRIQKAFSMGVFGILKNRKLVPTRWSITAVDSIISKRLIEEIKDYDTIDNYYLFYRNYMYNKFIAIFMPMKWSFEWIEVWFPNTFWNKEGREPVIMGDYEGYSGRTSYPEIGGCYFATRLAITEYLSKIKRQATVLVIREILPQFPLPLGVWFVRENIREMLKSKPLIFDNINSIFLHLNKLMDIKNKDIIENSKIIRDLLFQRRID</sequence>
<comment type="similarity">
    <text evidence="1">Belongs to the Nre family.</text>
</comment>
<gene>
    <name evidence="5" type="ORF">DSO09_04770</name>
    <name evidence="4" type="ORF">EF809_01680</name>
</gene>
<accession>A0A523BBN8</accession>
<protein>
    <recommendedName>
        <fullName evidence="1">DNA repair protein</fullName>
    </recommendedName>
</protein>
<dbReference type="PANTHER" id="PTHR38136">
    <property type="entry name" value="DNA REPAIR PROTEIN"/>
    <property type="match status" value="1"/>
</dbReference>
<dbReference type="InterPro" id="IPR006979">
    <property type="entry name" value="Nre_C"/>
</dbReference>
<dbReference type="InterPro" id="IPR006978">
    <property type="entry name" value="Nre_N"/>
</dbReference>
<keyword evidence="1" id="KW-0227">DNA damage</keyword>
<dbReference type="PANTHER" id="PTHR38136:SF2">
    <property type="entry name" value="DNA REPAIR PROTEIN"/>
    <property type="match status" value="1"/>
</dbReference>
<dbReference type="EMBL" id="QNVI01000054">
    <property type="protein sequence ID" value="TDA38325.1"/>
    <property type="molecule type" value="Genomic_DNA"/>
</dbReference>
<dbReference type="HAMAP" id="MF_02096">
    <property type="entry name" value="Nre"/>
    <property type="match status" value="1"/>
</dbReference>
<proteinExistence type="inferred from homology"/>
<dbReference type="InterPro" id="IPR033167">
    <property type="entry name" value="Nre"/>
</dbReference>
<evidence type="ECO:0000313" key="6">
    <source>
        <dbReference type="Proteomes" id="UP000316080"/>
    </source>
</evidence>
<comment type="function">
    <text evidence="1">Involved in DNA damage repair.</text>
</comment>
<evidence type="ECO:0000313" key="7">
    <source>
        <dbReference type="Proteomes" id="UP000317265"/>
    </source>
</evidence>
<dbReference type="AlphaFoldDB" id="A0A523BBN8"/>
<feature type="domain" description="Archaeal Nre N-terminal" evidence="2">
    <location>
        <begin position="14"/>
        <end position="283"/>
    </location>
</feature>
<evidence type="ECO:0000259" key="2">
    <source>
        <dbReference type="Pfam" id="PF04894"/>
    </source>
</evidence>
<evidence type="ECO:0000259" key="3">
    <source>
        <dbReference type="Pfam" id="PF04895"/>
    </source>
</evidence>
<dbReference type="Pfam" id="PF04894">
    <property type="entry name" value="Nre_N"/>
    <property type="match status" value="1"/>
</dbReference>
<dbReference type="Proteomes" id="UP000316080">
    <property type="component" value="Unassembled WGS sequence"/>
</dbReference>
<evidence type="ECO:0000256" key="1">
    <source>
        <dbReference type="HAMAP-Rule" id="MF_02096"/>
    </source>
</evidence>
<comment type="caution">
    <text evidence="1">Lacks conserved residue(s) required for the propagation of feature annotation.</text>
</comment>
<keyword evidence="1" id="KW-0234">DNA repair</keyword>
<evidence type="ECO:0000313" key="4">
    <source>
        <dbReference type="EMBL" id="RZN57036.1"/>
    </source>
</evidence>